<gene>
    <name evidence="6" type="ORF">GCM10022210_48140</name>
</gene>
<dbReference type="InterPro" id="IPR008979">
    <property type="entry name" value="Galactose-bd-like_sf"/>
</dbReference>
<evidence type="ECO:0000313" key="7">
    <source>
        <dbReference type="Proteomes" id="UP001500742"/>
    </source>
</evidence>
<feature type="active site" description="Proton donor" evidence="4">
    <location>
        <position position="289"/>
    </location>
</feature>
<dbReference type="PANTHER" id="PTHR40079">
    <property type="entry name" value="MANNAN ENDO-1,4-BETA-MANNOSIDASE E-RELATED"/>
    <property type="match status" value="1"/>
</dbReference>
<dbReference type="SUPFAM" id="SSF49785">
    <property type="entry name" value="Galactose-binding domain-like"/>
    <property type="match status" value="1"/>
</dbReference>
<name>A0ABP7QXB6_9SPHI</name>
<dbReference type="PROSITE" id="PS51764">
    <property type="entry name" value="GH26"/>
    <property type="match status" value="1"/>
</dbReference>
<keyword evidence="7" id="KW-1185">Reference proteome</keyword>
<evidence type="ECO:0000256" key="2">
    <source>
        <dbReference type="ARBA" id="ARBA00022801"/>
    </source>
</evidence>
<dbReference type="PANTHER" id="PTHR40079:SF4">
    <property type="entry name" value="GH26 DOMAIN-CONTAINING PROTEIN-RELATED"/>
    <property type="match status" value="1"/>
</dbReference>
<organism evidence="6 7">
    <name type="scientific">Mucilaginibacter dorajii</name>
    <dbReference type="NCBI Taxonomy" id="692994"/>
    <lineage>
        <taxon>Bacteria</taxon>
        <taxon>Pseudomonadati</taxon>
        <taxon>Bacteroidota</taxon>
        <taxon>Sphingobacteriia</taxon>
        <taxon>Sphingobacteriales</taxon>
        <taxon>Sphingobacteriaceae</taxon>
        <taxon>Mucilaginibacter</taxon>
    </lineage>
</organism>
<dbReference type="Gene3D" id="2.60.120.260">
    <property type="entry name" value="Galactose-binding domain-like"/>
    <property type="match status" value="1"/>
</dbReference>
<comment type="caution">
    <text evidence="6">The sequence shown here is derived from an EMBL/GenBank/DDBJ whole genome shotgun (WGS) entry which is preliminary data.</text>
</comment>
<dbReference type="InterPro" id="IPR005084">
    <property type="entry name" value="CBM6"/>
</dbReference>
<sequence length="440" mass="49339">MQTLSVQSGPKLEAESGTLSGGAVSVADTGRSGGYFVEQNAGNISYQVSIPANAYYNIYISAASPYATKTNILSIDGSDYNFTIAQNAAFAEYKIASTYFLAAGTRTIAINKSYGYLQIDYVRIEILINPSLVTPGASPEANNVYQFLRNNYGTKIISGVMTLSSFDETNWLKTNTGKEPVIMGVDFMNSNRGYTWYNNLTPTNNAKTWWDKNGIPVMNWHWRDPSRATESFNYLSTAFPNGATFDVTSILTPGSTGYNQMIADIDYVSNLLVTLQSQHVPVLWRPLHEASGGWFWWGAKGSTAYKKLWQVMYDRMVNYHGLKNLIWVWTSLPGDYSWYPGDAYVDIVGDDIYVTGDHSSRISIYNSMRATYNYQKMVTISECGSMPDPDNLVADGAKWSWFMPWYGKFTESSTYNSLALWQKTMDHAYVITLDEMPSLH</sequence>
<dbReference type="Proteomes" id="UP001500742">
    <property type="component" value="Unassembled WGS sequence"/>
</dbReference>
<dbReference type="Pfam" id="PF02156">
    <property type="entry name" value="Glyco_hydro_26"/>
    <property type="match status" value="1"/>
</dbReference>
<reference evidence="7" key="1">
    <citation type="journal article" date="2019" name="Int. J. Syst. Evol. Microbiol.">
        <title>The Global Catalogue of Microorganisms (GCM) 10K type strain sequencing project: providing services to taxonomists for standard genome sequencing and annotation.</title>
        <authorList>
            <consortium name="The Broad Institute Genomics Platform"/>
            <consortium name="The Broad Institute Genome Sequencing Center for Infectious Disease"/>
            <person name="Wu L."/>
            <person name="Ma J."/>
        </authorList>
    </citation>
    <scope>NUCLEOTIDE SEQUENCE [LARGE SCALE GENOMIC DNA]</scope>
    <source>
        <strain evidence="7">JCM 16601</strain>
    </source>
</reference>
<evidence type="ECO:0000256" key="3">
    <source>
        <dbReference type="ARBA" id="ARBA00023295"/>
    </source>
</evidence>
<dbReference type="GO" id="GO:0016787">
    <property type="term" value="F:hydrolase activity"/>
    <property type="evidence" value="ECO:0007669"/>
    <property type="project" value="UniProtKB-KW"/>
</dbReference>
<proteinExistence type="inferred from homology"/>
<dbReference type="Pfam" id="PF16990">
    <property type="entry name" value="CBM_35"/>
    <property type="match status" value="1"/>
</dbReference>
<dbReference type="InterPro" id="IPR022790">
    <property type="entry name" value="GH26_dom"/>
</dbReference>
<dbReference type="InterPro" id="IPR017853">
    <property type="entry name" value="GH"/>
</dbReference>
<dbReference type="EMBL" id="BAAAZC010000031">
    <property type="protein sequence ID" value="GAA3989303.1"/>
    <property type="molecule type" value="Genomic_DNA"/>
</dbReference>
<feature type="active site" description="Nucleophile" evidence="4">
    <location>
        <position position="382"/>
    </location>
</feature>
<keyword evidence="3 4" id="KW-0326">Glycosidase</keyword>
<feature type="domain" description="GH26" evidence="5">
    <location>
        <begin position="139"/>
        <end position="434"/>
    </location>
</feature>
<protein>
    <submittedName>
        <fullName evidence="6">Glycosyl hydrolase</fullName>
    </submittedName>
</protein>
<dbReference type="PRINTS" id="PR00739">
    <property type="entry name" value="GLHYDRLASE26"/>
</dbReference>
<evidence type="ECO:0000256" key="1">
    <source>
        <dbReference type="ARBA" id="ARBA00007754"/>
    </source>
</evidence>
<evidence type="ECO:0000313" key="6">
    <source>
        <dbReference type="EMBL" id="GAA3989303.1"/>
    </source>
</evidence>
<dbReference type="SUPFAM" id="SSF51445">
    <property type="entry name" value="(Trans)glycosidases"/>
    <property type="match status" value="1"/>
</dbReference>
<keyword evidence="2 4" id="KW-0378">Hydrolase</keyword>
<dbReference type="InterPro" id="IPR000805">
    <property type="entry name" value="Glyco_hydro_26"/>
</dbReference>
<evidence type="ECO:0000259" key="5">
    <source>
        <dbReference type="PROSITE" id="PS51764"/>
    </source>
</evidence>
<dbReference type="Gene3D" id="3.20.20.80">
    <property type="entry name" value="Glycosidases"/>
    <property type="match status" value="1"/>
</dbReference>
<accession>A0ABP7QXB6</accession>
<evidence type="ECO:0000256" key="4">
    <source>
        <dbReference type="PROSITE-ProRule" id="PRU01100"/>
    </source>
</evidence>
<comment type="similarity">
    <text evidence="1 4">Belongs to the glycosyl hydrolase 26 family.</text>
</comment>